<dbReference type="InterPro" id="IPR036249">
    <property type="entry name" value="Thioredoxin-like_sf"/>
</dbReference>
<feature type="compositionally biased region" description="Polar residues" evidence="1">
    <location>
        <begin position="332"/>
        <end position="343"/>
    </location>
</feature>
<protein>
    <submittedName>
        <fullName evidence="2">Uncharacterized protein</fullName>
    </submittedName>
</protein>
<feature type="compositionally biased region" description="Low complexity" evidence="1">
    <location>
        <begin position="8"/>
        <end position="55"/>
    </location>
</feature>
<organism evidence="2 3">
    <name type="scientific">Gnomoniopsis smithogilvyi</name>
    <dbReference type="NCBI Taxonomy" id="1191159"/>
    <lineage>
        <taxon>Eukaryota</taxon>
        <taxon>Fungi</taxon>
        <taxon>Dikarya</taxon>
        <taxon>Ascomycota</taxon>
        <taxon>Pezizomycotina</taxon>
        <taxon>Sordariomycetes</taxon>
        <taxon>Sordariomycetidae</taxon>
        <taxon>Diaporthales</taxon>
        <taxon>Gnomoniaceae</taxon>
        <taxon>Gnomoniopsis</taxon>
    </lineage>
</organism>
<feature type="compositionally biased region" description="Polar residues" evidence="1">
    <location>
        <begin position="294"/>
        <end position="305"/>
    </location>
</feature>
<accession>A0A9W9D276</accession>
<feature type="region of interest" description="Disordered" evidence="1">
    <location>
        <begin position="172"/>
        <end position="409"/>
    </location>
</feature>
<gene>
    <name evidence="2" type="ORF">N0V93_001428</name>
</gene>
<dbReference type="OrthoDB" id="9932926at2759"/>
<comment type="caution">
    <text evidence="2">The sequence shown here is derived from an EMBL/GenBank/DDBJ whole genome shotgun (WGS) entry which is preliminary data.</text>
</comment>
<name>A0A9W9D276_9PEZI</name>
<evidence type="ECO:0000256" key="1">
    <source>
        <dbReference type="SAM" id="MobiDB-lite"/>
    </source>
</evidence>
<dbReference type="SUPFAM" id="SSF52833">
    <property type="entry name" value="Thioredoxin-like"/>
    <property type="match status" value="1"/>
</dbReference>
<feature type="compositionally biased region" description="Polar residues" evidence="1">
    <location>
        <begin position="210"/>
        <end position="230"/>
    </location>
</feature>
<sequence length="409" mass="43369">MASEEPVASATTSTPTEDASSPSTAAAESTATPAETSSEASSSKAPAEASASKPTTTKKVRRIVGKNYDLDPALYIFTSLTAGNMHIVTATSRLETILRANRIPFKATDLSTDVKARQLWARRAGKTAEGKPRRMPALVQMGDVLGDLSEIEEWNEYGELKQHVQIYQDEFTQPPKGSVAPVPKYKQPANKEAHPPAVLNFPPPKPVSPSEAQVQANKIASAVTANQQQQASAKSMAEEAADKAKEKAAAARRARIEELRAKANKSKGESSESSKEGDAAAAPATETEPPTKELSQLSVTSQPVTSPGAAGLQSPTSGAWKETGGNIEDTLRTTIQSPTTSSWKPPAETSLAGETFAGARVESVSAEEAREIESQEMIKEEPEPVSSDKNKEAGEEAGDKDEANKKEES</sequence>
<proteinExistence type="predicted"/>
<dbReference type="Gene3D" id="3.40.30.10">
    <property type="entry name" value="Glutaredoxin"/>
    <property type="match status" value="1"/>
</dbReference>
<reference evidence="2" key="1">
    <citation type="submission" date="2022-10" db="EMBL/GenBank/DDBJ databases">
        <title>Tapping the CABI collections for fungal endophytes: first genome assemblies for Collariella, Neodidymelliopsis, Ascochyta clinopodiicola, Didymella pomorum, Didymosphaeria variabile, Neocosmospora piperis and Neocucurbitaria cava.</title>
        <authorList>
            <person name="Hill R."/>
        </authorList>
    </citation>
    <scope>NUCLEOTIDE SEQUENCE</scope>
    <source>
        <strain evidence="2">IMI 355082</strain>
    </source>
</reference>
<evidence type="ECO:0000313" key="2">
    <source>
        <dbReference type="EMBL" id="KAJ4397204.1"/>
    </source>
</evidence>
<feature type="compositionally biased region" description="Basic and acidic residues" evidence="1">
    <location>
        <begin position="236"/>
        <end position="278"/>
    </location>
</feature>
<evidence type="ECO:0000313" key="3">
    <source>
        <dbReference type="Proteomes" id="UP001140453"/>
    </source>
</evidence>
<feature type="region of interest" description="Disordered" evidence="1">
    <location>
        <begin position="1"/>
        <end position="58"/>
    </location>
</feature>
<feature type="compositionally biased region" description="Basic and acidic residues" evidence="1">
    <location>
        <begin position="400"/>
        <end position="409"/>
    </location>
</feature>
<feature type="compositionally biased region" description="Basic and acidic residues" evidence="1">
    <location>
        <begin position="367"/>
        <end position="394"/>
    </location>
</feature>
<dbReference type="EMBL" id="JAPEVB010000001">
    <property type="protein sequence ID" value="KAJ4397204.1"/>
    <property type="molecule type" value="Genomic_DNA"/>
</dbReference>
<dbReference type="AlphaFoldDB" id="A0A9W9D276"/>
<keyword evidence="3" id="KW-1185">Reference proteome</keyword>
<feature type="compositionally biased region" description="Low complexity" evidence="1">
    <location>
        <begin position="279"/>
        <end position="288"/>
    </location>
</feature>
<dbReference type="Proteomes" id="UP001140453">
    <property type="component" value="Unassembled WGS sequence"/>
</dbReference>